<sequence>MCYIIVHLLIAAEAITFSLDRKSNKKIKRERSFSPPSFGNFSAERVAKGFPANAGPLFSQPHALLETWTMAIHLLRQRFGFG</sequence>
<dbReference type="RefSeq" id="WP_194113013.1">
    <property type="nucleotide sequence ID" value="NZ_JADFFL010000007.1"/>
</dbReference>
<dbReference type="AlphaFoldDB" id="A0A929PYW8"/>
<dbReference type="EMBL" id="JADFFL010000007">
    <property type="protein sequence ID" value="MBE9663772.1"/>
    <property type="molecule type" value="Genomic_DNA"/>
</dbReference>
<proteinExistence type="predicted"/>
<name>A0A929PYW8_9SPHI</name>
<protein>
    <submittedName>
        <fullName evidence="1">Uncharacterized protein</fullName>
    </submittedName>
</protein>
<accession>A0A929PYW8</accession>
<evidence type="ECO:0000313" key="2">
    <source>
        <dbReference type="Proteomes" id="UP000622475"/>
    </source>
</evidence>
<organism evidence="1 2">
    <name type="scientific">Mucilaginibacter myungsuensis</name>
    <dbReference type="NCBI Taxonomy" id="649104"/>
    <lineage>
        <taxon>Bacteria</taxon>
        <taxon>Pseudomonadati</taxon>
        <taxon>Bacteroidota</taxon>
        <taxon>Sphingobacteriia</taxon>
        <taxon>Sphingobacteriales</taxon>
        <taxon>Sphingobacteriaceae</taxon>
        <taxon>Mucilaginibacter</taxon>
    </lineage>
</organism>
<reference evidence="1" key="1">
    <citation type="submission" date="2020-10" db="EMBL/GenBank/DDBJ databases">
        <title>Mucilaginibacter mali sp. nov., isolated from rhizosphere soil of apple orchard.</title>
        <authorList>
            <person name="Lee J.-S."/>
            <person name="Kim H.S."/>
            <person name="Kim J.-S."/>
        </authorList>
    </citation>
    <scope>NUCLEOTIDE SEQUENCE</scope>
    <source>
        <strain evidence="1">KCTC 22746</strain>
    </source>
</reference>
<dbReference type="Proteomes" id="UP000622475">
    <property type="component" value="Unassembled WGS sequence"/>
</dbReference>
<comment type="caution">
    <text evidence="1">The sequence shown here is derived from an EMBL/GenBank/DDBJ whole genome shotgun (WGS) entry which is preliminary data.</text>
</comment>
<evidence type="ECO:0000313" key="1">
    <source>
        <dbReference type="EMBL" id="MBE9663772.1"/>
    </source>
</evidence>
<keyword evidence="2" id="KW-1185">Reference proteome</keyword>
<gene>
    <name evidence="1" type="ORF">IRJ16_17945</name>
</gene>